<proteinExistence type="predicted"/>
<protein>
    <submittedName>
        <fullName evidence="1">Uncharacterized protein</fullName>
    </submittedName>
</protein>
<evidence type="ECO:0000313" key="1">
    <source>
        <dbReference type="EMBL" id="MDQ0232415.1"/>
    </source>
</evidence>
<accession>A0ABT9ZMI1</accession>
<organism evidence="1 2">
    <name type="scientific">Metabacillus malikii</name>
    <dbReference type="NCBI Taxonomy" id="1504265"/>
    <lineage>
        <taxon>Bacteria</taxon>
        <taxon>Bacillati</taxon>
        <taxon>Bacillota</taxon>
        <taxon>Bacilli</taxon>
        <taxon>Bacillales</taxon>
        <taxon>Bacillaceae</taxon>
        <taxon>Metabacillus</taxon>
    </lineage>
</organism>
<sequence length="42" mass="4806">MKKWVLSALAYLIVVVGAYYAYSIVSPPVEDQEHTNIEQHNE</sequence>
<evidence type="ECO:0000313" key="2">
    <source>
        <dbReference type="Proteomes" id="UP001234495"/>
    </source>
</evidence>
<name>A0ABT9ZMI1_9BACI</name>
<comment type="caution">
    <text evidence="1">The sequence shown here is derived from an EMBL/GenBank/DDBJ whole genome shotgun (WGS) entry which is preliminary data.</text>
</comment>
<dbReference type="Proteomes" id="UP001234495">
    <property type="component" value="Unassembled WGS sequence"/>
</dbReference>
<dbReference type="EMBL" id="JAUSUD010000021">
    <property type="protein sequence ID" value="MDQ0232415.1"/>
    <property type="molecule type" value="Genomic_DNA"/>
</dbReference>
<reference evidence="1 2" key="1">
    <citation type="submission" date="2023-07" db="EMBL/GenBank/DDBJ databases">
        <title>Genomic Encyclopedia of Type Strains, Phase IV (KMG-IV): sequencing the most valuable type-strain genomes for metagenomic binning, comparative biology and taxonomic classification.</title>
        <authorList>
            <person name="Goeker M."/>
        </authorList>
    </citation>
    <scope>NUCLEOTIDE SEQUENCE [LARGE SCALE GENOMIC DNA]</scope>
    <source>
        <strain evidence="1 2">DSM 29005</strain>
    </source>
</reference>
<keyword evidence="2" id="KW-1185">Reference proteome</keyword>
<dbReference type="RefSeq" id="WP_019156584.1">
    <property type="nucleotide sequence ID" value="NZ_JAUSUD010000021.1"/>
</dbReference>
<gene>
    <name evidence="1" type="ORF">J2S19_003726</name>
</gene>